<dbReference type="AlphaFoldDB" id="A6UL43"/>
<gene>
    <name evidence="4" type="ordered locus">Smed_5632</name>
</gene>
<evidence type="ECO:0000313" key="4">
    <source>
        <dbReference type="EMBL" id="ABR64373.1"/>
    </source>
</evidence>
<evidence type="ECO:0000256" key="2">
    <source>
        <dbReference type="PROSITE-ProRule" id="PRU00169"/>
    </source>
</evidence>
<dbReference type="Proteomes" id="UP000001108">
    <property type="component" value="Plasmid pSMED02"/>
</dbReference>
<dbReference type="SMART" id="SM00448">
    <property type="entry name" value="REC"/>
    <property type="match status" value="1"/>
</dbReference>
<feature type="modified residue" description="4-aspartylphosphate" evidence="2">
    <location>
        <position position="73"/>
    </location>
</feature>
<evidence type="ECO:0000313" key="5">
    <source>
        <dbReference type="Proteomes" id="UP000001108"/>
    </source>
</evidence>
<keyword evidence="1 2" id="KW-0597">Phosphoprotein</keyword>
<reference evidence="4 5" key="2">
    <citation type="journal article" date="2010" name="Stand. Genomic Sci.">
        <title>Complete genome sequence of the Medicago microsymbiont Ensifer (Sinorhizobium) medicae strain WSM419.</title>
        <authorList>
            <person name="Reeve W."/>
            <person name="Chain P."/>
            <person name="O'Hara G."/>
            <person name="Ardley J."/>
            <person name="Nandesena K."/>
            <person name="Brau L."/>
            <person name="Tiwari R."/>
            <person name="Malfatti S."/>
            <person name="Kiss H."/>
            <person name="Lapidus A."/>
            <person name="Copeland A."/>
            <person name="Nolan M."/>
            <person name="Land M."/>
            <person name="Hauser L."/>
            <person name="Chang Y.J."/>
            <person name="Ivanova N."/>
            <person name="Mavromatis K."/>
            <person name="Markowitz V."/>
            <person name="Kyrpides N."/>
            <person name="Gollagher M."/>
            <person name="Yates R."/>
            <person name="Dilworth M."/>
            <person name="Howieson J."/>
        </authorList>
    </citation>
    <scope>NUCLEOTIDE SEQUENCE [LARGE SCALE GENOMIC DNA]</scope>
    <source>
        <strain evidence="4 5">WSM419</strain>
        <plasmid evidence="5">Plasmid pSMED02</plasmid>
    </source>
</reference>
<evidence type="ECO:0000256" key="1">
    <source>
        <dbReference type="ARBA" id="ARBA00022553"/>
    </source>
</evidence>
<accession>A6UL43</accession>
<dbReference type="KEGG" id="smd:Smed_5632"/>
<protein>
    <submittedName>
        <fullName evidence="4">Response regulator receiver protein</fullName>
    </submittedName>
</protein>
<dbReference type="PROSITE" id="PS50110">
    <property type="entry name" value="RESPONSE_REGULATORY"/>
    <property type="match status" value="1"/>
</dbReference>
<sequence>MIGAGSCFPHGAPERHNLESPPREVAVVEDDPSMRKSVARLLNAHGFATEVYASAEAFLSCASQNRFGCIVLDIHLSGMSGIELWHRLKDTDFRIKVIFITALDDGVLEAEAMKAGCVAYLHKPFPADALIGAVNRALGA</sequence>
<dbReference type="SUPFAM" id="SSF52172">
    <property type="entry name" value="CheY-like"/>
    <property type="match status" value="1"/>
</dbReference>
<dbReference type="PATRIC" id="fig|366394.8.peg.2136"/>
<dbReference type="InterPro" id="IPR001789">
    <property type="entry name" value="Sig_transdc_resp-reg_receiver"/>
</dbReference>
<dbReference type="InterPro" id="IPR011006">
    <property type="entry name" value="CheY-like_superfamily"/>
</dbReference>
<dbReference type="OrthoDB" id="9782655at2"/>
<dbReference type="GO" id="GO:0000160">
    <property type="term" value="P:phosphorelay signal transduction system"/>
    <property type="evidence" value="ECO:0007669"/>
    <property type="project" value="InterPro"/>
</dbReference>
<dbReference type="eggNOG" id="COG4566">
    <property type="taxonomic scope" value="Bacteria"/>
</dbReference>
<name>A6UL43_SINMW</name>
<keyword evidence="4" id="KW-0614">Plasmid</keyword>
<evidence type="ECO:0000259" key="3">
    <source>
        <dbReference type="PROSITE" id="PS50110"/>
    </source>
</evidence>
<dbReference type="PANTHER" id="PTHR44591">
    <property type="entry name" value="STRESS RESPONSE REGULATOR PROTEIN 1"/>
    <property type="match status" value="1"/>
</dbReference>
<reference evidence="5" key="1">
    <citation type="submission" date="2007-06" db="EMBL/GenBank/DDBJ databases">
        <title>Complete sequence of Sinorhizobium medicae WSM419 plasmid pSMED02.</title>
        <authorList>
            <consortium name="US DOE Joint Genome Institute"/>
            <person name="Copeland A."/>
            <person name="Lucas S."/>
            <person name="Lapidus A."/>
            <person name="Barry K."/>
            <person name="Glavina del Rio T."/>
            <person name="Dalin E."/>
            <person name="Tice H."/>
            <person name="Pitluck S."/>
            <person name="Chain P."/>
            <person name="Malfatti S."/>
            <person name="Shin M."/>
            <person name="Vergez L."/>
            <person name="Schmutz J."/>
            <person name="Larimer F."/>
            <person name="Land M."/>
            <person name="Hauser L."/>
            <person name="Kyrpides N."/>
            <person name="Mikhailova N."/>
            <person name="Reeve W.G."/>
            <person name="Richardson P."/>
        </authorList>
    </citation>
    <scope>NUCLEOTIDE SEQUENCE [LARGE SCALE GENOMIC DNA]</scope>
    <source>
        <strain evidence="5">WSM419</strain>
        <plasmid evidence="5">Plasmid pSMED02</plasmid>
    </source>
</reference>
<organism evidence="4 5">
    <name type="scientific">Sinorhizobium medicae (strain WSM419)</name>
    <name type="common">Ensifer medicae</name>
    <dbReference type="NCBI Taxonomy" id="366394"/>
    <lineage>
        <taxon>Bacteria</taxon>
        <taxon>Pseudomonadati</taxon>
        <taxon>Pseudomonadota</taxon>
        <taxon>Alphaproteobacteria</taxon>
        <taxon>Hyphomicrobiales</taxon>
        <taxon>Rhizobiaceae</taxon>
        <taxon>Sinorhizobium/Ensifer group</taxon>
        <taxon>Sinorhizobium</taxon>
    </lineage>
</organism>
<dbReference type="GeneID" id="61613273"/>
<dbReference type="Gene3D" id="3.40.50.2300">
    <property type="match status" value="1"/>
</dbReference>
<proteinExistence type="predicted"/>
<dbReference type="PANTHER" id="PTHR44591:SF21">
    <property type="entry name" value="TWO-COMPONENT RESPONSE REGULATOR"/>
    <property type="match status" value="1"/>
</dbReference>
<dbReference type="RefSeq" id="WP_011970481.1">
    <property type="nucleotide sequence ID" value="NC_009621.1"/>
</dbReference>
<dbReference type="Pfam" id="PF00072">
    <property type="entry name" value="Response_reg"/>
    <property type="match status" value="1"/>
</dbReference>
<feature type="domain" description="Response regulatory" evidence="3">
    <location>
        <begin position="24"/>
        <end position="138"/>
    </location>
</feature>
<geneLocation type="plasmid" evidence="4 5">
    <name>pSMED02</name>
</geneLocation>
<dbReference type="EMBL" id="CP000740">
    <property type="protein sequence ID" value="ABR64373.1"/>
    <property type="molecule type" value="Genomic_DNA"/>
</dbReference>
<dbReference type="InterPro" id="IPR050595">
    <property type="entry name" value="Bact_response_regulator"/>
</dbReference>
<dbReference type="HOGENOM" id="CLU_000445_69_8_5"/>